<evidence type="ECO:0000256" key="1">
    <source>
        <dbReference type="SAM" id="MobiDB-lite"/>
    </source>
</evidence>
<keyword evidence="3" id="KW-1185">Reference proteome</keyword>
<protein>
    <submittedName>
        <fullName evidence="2">Uncharacterized protein</fullName>
    </submittedName>
</protein>
<proteinExistence type="predicted"/>
<feature type="region of interest" description="Disordered" evidence="1">
    <location>
        <begin position="22"/>
        <end position="77"/>
    </location>
</feature>
<accession>C7MXJ0</accession>
<organism evidence="2 3">
    <name type="scientific">Saccharomonospora viridis (strain ATCC 15386 / DSM 43017 / JCM 3036 / CCUG 5913 / NBRC 12207 / NCIMB 9602 / P101)</name>
    <name type="common">Thermoactinomyces viridis</name>
    <dbReference type="NCBI Taxonomy" id="471857"/>
    <lineage>
        <taxon>Bacteria</taxon>
        <taxon>Bacillati</taxon>
        <taxon>Actinomycetota</taxon>
        <taxon>Actinomycetes</taxon>
        <taxon>Pseudonocardiales</taxon>
        <taxon>Pseudonocardiaceae</taxon>
        <taxon>Saccharomonospora</taxon>
    </lineage>
</organism>
<dbReference type="Proteomes" id="UP000000841">
    <property type="component" value="Chromosome"/>
</dbReference>
<dbReference type="KEGG" id="svi:Svir_22610"/>
<dbReference type="AlphaFoldDB" id="C7MXJ0"/>
<name>C7MXJ0_SACVD</name>
<sequence>MPIHRGRTESLSRTYGLPWLHTTVHGTVGGDGSSSSSSTGPPGEAAEAGEDTEGLSAEGAGSIDGGQGAHDVEDRAAAGISGSLRDAVDVASVVDEASVPLS</sequence>
<dbReference type="HOGENOM" id="CLU_2275432_0_0_11"/>
<reference evidence="2 3" key="1">
    <citation type="journal article" date="2009" name="Stand. Genomic Sci.">
        <title>Complete genome sequence of Saccharomonospora viridis type strain (P101).</title>
        <authorList>
            <person name="Pati A."/>
            <person name="Sikorski J."/>
            <person name="Nolan M."/>
            <person name="Lapidus A."/>
            <person name="Copeland A."/>
            <person name="Glavina Del Rio T."/>
            <person name="Lucas S."/>
            <person name="Chen F."/>
            <person name="Tice H."/>
            <person name="Pitluck S."/>
            <person name="Cheng J.F."/>
            <person name="Chertkov O."/>
            <person name="Brettin T."/>
            <person name="Han C."/>
            <person name="Detter J.C."/>
            <person name="Kuske C."/>
            <person name="Bruce D."/>
            <person name="Goodwin L."/>
            <person name="Chain P."/>
            <person name="D'haeseleer P."/>
            <person name="Chen A."/>
            <person name="Palaniappan K."/>
            <person name="Ivanova N."/>
            <person name="Mavromatis K."/>
            <person name="Mikhailova N."/>
            <person name="Rohde M."/>
            <person name="Tindall B.J."/>
            <person name="Goker M."/>
            <person name="Bristow J."/>
            <person name="Eisen J.A."/>
            <person name="Markowitz V."/>
            <person name="Hugenholtz P."/>
            <person name="Kyrpides N.C."/>
            <person name="Klenk H.P."/>
        </authorList>
    </citation>
    <scope>NUCLEOTIDE SEQUENCE [LARGE SCALE GENOMIC DNA]</scope>
    <source>
        <strain evidence="3">ATCC 15386 / DSM 43017 / JCM 3036 / NBRC 12207 / P101</strain>
    </source>
</reference>
<feature type="compositionally biased region" description="Low complexity" evidence="1">
    <location>
        <begin position="33"/>
        <end position="46"/>
    </location>
</feature>
<evidence type="ECO:0000313" key="2">
    <source>
        <dbReference type="EMBL" id="ACU97269.1"/>
    </source>
</evidence>
<gene>
    <name evidence="2" type="ordered locus">Svir_22610</name>
</gene>
<evidence type="ECO:0000313" key="3">
    <source>
        <dbReference type="Proteomes" id="UP000000841"/>
    </source>
</evidence>
<dbReference type="EMBL" id="CP001683">
    <property type="protein sequence ID" value="ACU97269.1"/>
    <property type="molecule type" value="Genomic_DNA"/>
</dbReference>